<keyword evidence="1" id="KW-0812">Transmembrane</keyword>
<organism evidence="2">
    <name type="scientific">viral metagenome</name>
    <dbReference type="NCBI Taxonomy" id="1070528"/>
    <lineage>
        <taxon>unclassified sequences</taxon>
        <taxon>metagenomes</taxon>
        <taxon>organismal metagenomes</taxon>
    </lineage>
</organism>
<reference evidence="2" key="1">
    <citation type="journal article" date="2020" name="Nature">
        <title>Giant virus diversity and host interactions through global metagenomics.</title>
        <authorList>
            <person name="Schulz F."/>
            <person name="Roux S."/>
            <person name="Paez-Espino D."/>
            <person name="Jungbluth S."/>
            <person name="Walsh D.A."/>
            <person name="Denef V.J."/>
            <person name="McMahon K.D."/>
            <person name="Konstantinidis K.T."/>
            <person name="Eloe-Fadrosh E.A."/>
            <person name="Kyrpides N.C."/>
            <person name="Woyke T."/>
        </authorList>
    </citation>
    <scope>NUCLEOTIDE SEQUENCE</scope>
    <source>
        <strain evidence="2">GVMAG-S-1035085-51</strain>
    </source>
</reference>
<protein>
    <recommendedName>
        <fullName evidence="3">SLATT domain-containing protein</fullName>
    </recommendedName>
</protein>
<dbReference type="NCBIfam" id="NF033632">
    <property type="entry name" value="SLATT_4"/>
    <property type="match status" value="1"/>
</dbReference>
<dbReference type="EMBL" id="MN740618">
    <property type="protein sequence ID" value="QHU35977.1"/>
    <property type="molecule type" value="Genomic_DNA"/>
</dbReference>
<name>A0A6C0LZ79_9ZZZZ</name>
<proteinExistence type="predicted"/>
<keyword evidence="1" id="KW-0472">Membrane</keyword>
<dbReference type="AlphaFoldDB" id="A0A6C0LZ79"/>
<feature type="transmembrane region" description="Helical" evidence="1">
    <location>
        <begin position="35"/>
        <end position="53"/>
    </location>
</feature>
<evidence type="ECO:0000256" key="1">
    <source>
        <dbReference type="SAM" id="Phobius"/>
    </source>
</evidence>
<evidence type="ECO:0008006" key="3">
    <source>
        <dbReference type="Google" id="ProtNLM"/>
    </source>
</evidence>
<accession>A0A6C0LZ79</accession>
<keyword evidence="1" id="KW-1133">Transmembrane helix</keyword>
<sequence>MSKHADELLREWYKKASAFEAAHMAASNFYYGKDTWIAIPSIILSVLSGSLAFSTTGFPDDIKNTFLFVTGGISIINTIIASIKEYFSWGQKHFNHAASALAYQKLKNNIEIQLALHKMGIDIPYEKIIQETGMMITKIENESPQLPEFITRNIDTGNQIIDIMVDTNTEHENDSDIREIMEKYLKPNSNVEITKTNE</sequence>
<feature type="transmembrane region" description="Helical" evidence="1">
    <location>
        <begin position="65"/>
        <end position="83"/>
    </location>
</feature>
<evidence type="ECO:0000313" key="2">
    <source>
        <dbReference type="EMBL" id="QHU35977.1"/>
    </source>
</evidence>